<dbReference type="KEGG" id="bhs:BM1374165_00151"/>
<dbReference type="Proteomes" id="UP000019801">
    <property type="component" value="Chromosome I"/>
</dbReference>
<evidence type="ECO:0000313" key="2">
    <source>
        <dbReference type="EMBL" id="CDO46176.1"/>
    </source>
</evidence>
<gene>
    <name evidence="2" type="ORF">BM1374165_00151</name>
</gene>
<organism evidence="2 3">
    <name type="scientific">Bartonella henselae</name>
    <name type="common">Rochalimaea henselae</name>
    <dbReference type="NCBI Taxonomy" id="38323"/>
    <lineage>
        <taxon>Bacteria</taxon>
        <taxon>Pseudomonadati</taxon>
        <taxon>Pseudomonadota</taxon>
        <taxon>Alphaproteobacteria</taxon>
        <taxon>Hyphomicrobiales</taxon>
        <taxon>Bartonellaceae</taxon>
        <taxon>Bartonella</taxon>
    </lineage>
</organism>
<evidence type="ECO:0000256" key="1">
    <source>
        <dbReference type="SAM" id="Phobius"/>
    </source>
</evidence>
<protein>
    <submittedName>
        <fullName evidence="2">Uncharacterized protein</fullName>
    </submittedName>
</protein>
<dbReference type="EMBL" id="HG969191">
    <property type="protein sequence ID" value="CDO46176.1"/>
    <property type="molecule type" value="Genomic_DNA"/>
</dbReference>
<keyword evidence="1" id="KW-0472">Membrane</keyword>
<evidence type="ECO:0000313" key="3">
    <source>
        <dbReference type="Proteomes" id="UP000019801"/>
    </source>
</evidence>
<proteinExistence type="predicted"/>
<name>X5M316_BARHN</name>
<keyword evidence="1" id="KW-1133">Transmembrane helix</keyword>
<accession>X5M316</accession>
<feature type="transmembrane region" description="Helical" evidence="1">
    <location>
        <begin position="12"/>
        <end position="34"/>
    </location>
</feature>
<keyword evidence="1" id="KW-0812">Transmembrane</keyword>
<dbReference type="AlphaFoldDB" id="X5M316"/>
<reference evidence="3" key="1">
    <citation type="submission" date="2013-11" db="EMBL/GenBank/DDBJ databases">
        <title>Genome sequencing of Bartonella spp. isolated from human blood.</title>
        <authorList>
            <person name="Raoult D."/>
        </authorList>
    </citation>
    <scope>NUCLEOTIDE SEQUENCE</scope>
    <source>
        <strain evidence="3">BM1374165</strain>
    </source>
</reference>
<sequence length="46" mass="5438">MVSLDALSLKSISLWQEIAMVSYLSLYTFFKVLLRCWSAHRFILQK</sequence>